<feature type="transmembrane region" description="Helical" evidence="1">
    <location>
        <begin position="552"/>
        <end position="585"/>
    </location>
</feature>
<evidence type="ECO:0000313" key="4">
    <source>
        <dbReference type="Proteomes" id="UP000006383"/>
    </source>
</evidence>
<protein>
    <submittedName>
        <fullName evidence="3">Benzoate transport protein</fullName>
    </submittedName>
</protein>
<feature type="transmembrane region" description="Helical" evidence="1">
    <location>
        <begin position="463"/>
        <end position="482"/>
    </location>
</feature>
<proteinExistence type="predicted"/>
<feature type="transmembrane region" description="Helical" evidence="1">
    <location>
        <begin position="605"/>
        <end position="638"/>
    </location>
</feature>
<keyword evidence="1" id="KW-0812">Transmembrane</keyword>
<dbReference type="InterPro" id="IPR004711">
    <property type="entry name" value="Benzoate_Transporter"/>
</dbReference>
<dbReference type="GO" id="GO:0042925">
    <property type="term" value="F:benzoate transmembrane transporter activity"/>
    <property type="evidence" value="ECO:0007669"/>
    <property type="project" value="InterPro"/>
</dbReference>
<dbReference type="InterPro" id="IPR000073">
    <property type="entry name" value="AB_hydrolase_1"/>
</dbReference>
<evidence type="ECO:0000259" key="2">
    <source>
        <dbReference type="Pfam" id="PF12697"/>
    </source>
</evidence>
<feature type="transmembrane region" description="Helical" evidence="1">
    <location>
        <begin position="302"/>
        <end position="322"/>
    </location>
</feature>
<gene>
    <name evidence="3" type="ordered locus">BOV_2031</name>
</gene>
<dbReference type="PANTHER" id="PTHR30199">
    <property type="entry name" value="MFS FAMILY TRANSPORTER, PREDICTED SUBSTRATE BENZOATE"/>
    <property type="match status" value="1"/>
</dbReference>
<dbReference type="Pfam" id="PF03594">
    <property type="entry name" value="BenE"/>
    <property type="match status" value="1"/>
</dbReference>
<dbReference type="PANTHER" id="PTHR30199:SF0">
    <property type="entry name" value="INNER MEMBRANE PROTEIN YDCO"/>
    <property type="match status" value="1"/>
</dbReference>
<dbReference type="NCBIfam" id="TIGR00843">
    <property type="entry name" value="benE"/>
    <property type="match status" value="1"/>
</dbReference>
<dbReference type="KEGG" id="bov:BOV_2031"/>
<dbReference type="EMBL" id="CP000708">
    <property type="protein sequence ID" value="ABQ61408.1"/>
    <property type="molecule type" value="Genomic_DNA"/>
</dbReference>
<dbReference type="HOGENOM" id="CLU_423169_0_0_5"/>
<dbReference type="Pfam" id="PF12697">
    <property type="entry name" value="Abhydrolase_6"/>
    <property type="match status" value="1"/>
</dbReference>
<feature type="transmembrane region" description="Helical" evidence="1">
    <location>
        <begin position="426"/>
        <end position="443"/>
    </location>
</feature>
<dbReference type="Proteomes" id="UP000006383">
    <property type="component" value="Chromosome I"/>
</dbReference>
<organism evidence="3 4">
    <name type="scientific">Brucella ovis (strain ATCC 25840 / 63/290 / NCTC 10512)</name>
    <dbReference type="NCBI Taxonomy" id="444178"/>
    <lineage>
        <taxon>Bacteria</taxon>
        <taxon>Pseudomonadati</taxon>
        <taxon>Pseudomonadota</taxon>
        <taxon>Alphaproteobacteria</taxon>
        <taxon>Hyphomicrobiales</taxon>
        <taxon>Brucellaceae</taxon>
        <taxon>Brucella/Ochrobactrum group</taxon>
        <taxon>Brucella</taxon>
    </lineage>
</organism>
<feature type="transmembrane region" description="Helical" evidence="1">
    <location>
        <begin position="274"/>
        <end position="296"/>
    </location>
</feature>
<dbReference type="GO" id="GO:0005886">
    <property type="term" value="C:plasma membrane"/>
    <property type="evidence" value="ECO:0007669"/>
    <property type="project" value="TreeGrafter"/>
</dbReference>
<name>A0A0H3APL3_BRUO2</name>
<feature type="transmembrane region" description="Helical" evidence="1">
    <location>
        <begin position="352"/>
        <end position="371"/>
    </location>
</feature>
<evidence type="ECO:0000256" key="1">
    <source>
        <dbReference type="SAM" id="Phobius"/>
    </source>
</evidence>
<dbReference type="Gene3D" id="3.40.50.1820">
    <property type="entry name" value="alpha/beta hydrolase"/>
    <property type="match status" value="1"/>
</dbReference>
<dbReference type="AlphaFoldDB" id="A0A0H3APL3"/>
<feature type="transmembrane region" description="Helical" evidence="1">
    <location>
        <begin position="378"/>
        <end position="396"/>
    </location>
</feature>
<sequence length="647" mass="68145">MSVAAPEFTPEFIDVDGTKIAVRYRAGDKLPGVVWLGGYRSDMLGTKAVILDEWAAQTGHSALRHDYSGHGESGGDFNQGTISRWLAQSLAVYRHYASGPQILVGSSMGGWIALRMAQELKKEGRAPAGILLIAPAPDFTAALVEPALTGKQKRDLEEKGYFEEPSDYSPNPYVYTRALIEDGRKNLVLNGIIETGCPVHILQGMQDPDVPYKHALTLVEHLPVDDVTLTLVRDGDHRLSRPQDLDLLIRTVSGLAEQYSGAAPMRFSVFASSAVAAIVGFSGTLALIIAAAQVLGATQAETASWVTAICLAVAAASAWLSIRYRMPIIAAWSTPGLALIGASAGFTMAEAVGAFIVTALALIATGLIRQLSVLVSRIPASVASGMLAGVLLSFVIAAAKTVSIDPAFVLPLVALFFLIRLFNPSLAVIAVLVLGMAFALVTGRSPALPAPEISTLTLVWPQFHTGAMIGIAVPLYLVTMASQNLPGFAVLRASGYEPPTSACLRITGLFSLLSAPFGASTTNLAAISAALCTNPDAHPDHSKRWLTGPVYAAIYVVFALFGASLVAIFAVLPTVLIALVAGLALTGPFINAMTLALKDEHERLAATITFAVTASGIAFFGVGSAFWALIAGLAVTFLEHFRKKISN</sequence>
<keyword evidence="4" id="KW-1185">Reference proteome</keyword>
<keyword evidence="1" id="KW-1133">Transmembrane helix</keyword>
<dbReference type="InterPro" id="IPR029058">
    <property type="entry name" value="AB_hydrolase_fold"/>
</dbReference>
<dbReference type="SUPFAM" id="SSF53474">
    <property type="entry name" value="alpha/beta-Hydrolases"/>
    <property type="match status" value="1"/>
</dbReference>
<reference evidence="4" key="1">
    <citation type="journal article" date="2009" name="PLoS ONE">
        <title>Genome degradation in Brucella ovis corresponds with narrowing of its host range and tissue tropism.</title>
        <authorList>
            <person name="Tsolis R.M."/>
            <person name="Seshadri R."/>
            <person name="Santos R.L."/>
            <person name="Sangari F.J."/>
            <person name="Lobo J.M."/>
            <person name="de Jong M.F."/>
            <person name="Ren Q."/>
            <person name="Myers G."/>
            <person name="Brinkac L.M."/>
            <person name="Nelson W.C."/>
            <person name="Deboy R.T."/>
            <person name="Angiuoli S."/>
            <person name="Khouri H."/>
            <person name="Dimitrov G."/>
            <person name="Robinson J.R."/>
            <person name="Mulligan S."/>
            <person name="Walker R.L."/>
            <person name="Elzer P.E."/>
            <person name="Hassan K.A."/>
            <person name="Paulsen I.T."/>
        </authorList>
    </citation>
    <scope>NUCLEOTIDE SEQUENCE [LARGE SCALE GENOMIC DNA]</scope>
    <source>
        <strain evidence="4">ATCC 25840 / 63/290 / NCTC 10512</strain>
    </source>
</reference>
<keyword evidence="1" id="KW-0472">Membrane</keyword>
<feature type="transmembrane region" description="Helical" evidence="1">
    <location>
        <begin position="402"/>
        <end position="419"/>
    </location>
</feature>
<feature type="domain" description="AB hydrolase-1" evidence="2">
    <location>
        <begin position="56"/>
        <end position="243"/>
    </location>
</feature>
<accession>A0A0H3APL3</accession>
<evidence type="ECO:0000313" key="3">
    <source>
        <dbReference type="EMBL" id="ABQ61408.1"/>
    </source>
</evidence>